<organism evidence="1">
    <name type="scientific">marine sediment metagenome</name>
    <dbReference type="NCBI Taxonomy" id="412755"/>
    <lineage>
        <taxon>unclassified sequences</taxon>
        <taxon>metagenomes</taxon>
        <taxon>ecological metagenomes</taxon>
    </lineage>
</organism>
<name>A0A0F9M943_9ZZZZ</name>
<evidence type="ECO:0000313" key="1">
    <source>
        <dbReference type="EMBL" id="KKN02219.1"/>
    </source>
</evidence>
<accession>A0A0F9M943</accession>
<dbReference type="AlphaFoldDB" id="A0A0F9M943"/>
<protein>
    <submittedName>
        <fullName evidence="1">Uncharacterized protein</fullName>
    </submittedName>
</protein>
<reference evidence="1" key="1">
    <citation type="journal article" date="2015" name="Nature">
        <title>Complex archaea that bridge the gap between prokaryotes and eukaryotes.</title>
        <authorList>
            <person name="Spang A."/>
            <person name="Saw J.H."/>
            <person name="Jorgensen S.L."/>
            <person name="Zaremba-Niedzwiedzka K."/>
            <person name="Martijn J."/>
            <person name="Lind A.E."/>
            <person name="van Eijk R."/>
            <person name="Schleper C."/>
            <person name="Guy L."/>
            <person name="Ettema T.J."/>
        </authorList>
    </citation>
    <scope>NUCLEOTIDE SEQUENCE</scope>
</reference>
<comment type="caution">
    <text evidence="1">The sequence shown here is derived from an EMBL/GenBank/DDBJ whole genome shotgun (WGS) entry which is preliminary data.</text>
</comment>
<dbReference type="EMBL" id="LAZR01005173">
    <property type="protein sequence ID" value="KKN02219.1"/>
    <property type="molecule type" value="Genomic_DNA"/>
</dbReference>
<gene>
    <name evidence="1" type="ORF">LCGC14_1120090</name>
</gene>
<sequence>MGLTRQEWPSKSERELARKLQDEKDEALGRLMKIIVGKDKSLIVCADILDDEKARKVLKDLNEKMFEALWLMGVKKSQNQLSAMYKKAMSE</sequence>
<proteinExistence type="predicted"/>